<protein>
    <submittedName>
        <fullName evidence="1">Uncharacterized protein</fullName>
    </submittedName>
</protein>
<dbReference type="Proteomes" id="UP000011761">
    <property type="component" value="Unassembled WGS sequence"/>
</dbReference>
<sequence>MASPKQTQTPRAVARGKASALIAEFEESGSSFGSLSKFRDLHPTAAVLLFTPIIVPTGYQGTHGQQSLQVAMDFKAPATSGSKDGHCDTDPFETLGRAMSKQHNRIMHVPFVPSVGFTKTHEAFLAAGDAVLVVSCVPEQLTGGERSSIEAILAKQVEFGRAVANSLKARARQVPFTTFSFGSDDWLNEIAQGLNHVWVGDKYNADSIENILTLLFDVKAPKAEPAPAKSAQS</sequence>
<dbReference type="HOGENOM" id="CLU_1189719_0_0_1"/>
<keyword evidence="2" id="KW-1185">Reference proteome</keyword>
<reference evidence="1 2" key="1">
    <citation type="journal article" date="2012" name="PLoS Pathog.">
        <title>Diverse lifestyles and strategies of plant pathogenesis encoded in the genomes of eighteen Dothideomycetes fungi.</title>
        <authorList>
            <person name="Ohm R.A."/>
            <person name="Feau N."/>
            <person name="Henrissat B."/>
            <person name="Schoch C.L."/>
            <person name="Horwitz B.A."/>
            <person name="Barry K.W."/>
            <person name="Condon B.J."/>
            <person name="Copeland A.C."/>
            <person name="Dhillon B."/>
            <person name="Glaser F."/>
            <person name="Hesse C.N."/>
            <person name="Kosti I."/>
            <person name="LaButti K."/>
            <person name="Lindquist E.A."/>
            <person name="Lucas S."/>
            <person name="Salamov A.A."/>
            <person name="Bradshaw R.E."/>
            <person name="Ciuffetti L."/>
            <person name="Hamelin R.C."/>
            <person name="Kema G.H.J."/>
            <person name="Lawrence C."/>
            <person name="Scott J.A."/>
            <person name="Spatafora J.W."/>
            <person name="Turgeon B.G."/>
            <person name="de Wit P.J.G.M."/>
            <person name="Zhong S."/>
            <person name="Goodwin S.B."/>
            <person name="Grigoriev I.V."/>
        </authorList>
    </citation>
    <scope>NUCLEOTIDE SEQUENCE [LARGE SCALE GENOMIC DNA]</scope>
    <source>
        <strain evidence="1 2">UAMH 10762</strain>
    </source>
</reference>
<name>M2LQ61_BAUPA</name>
<accession>M2LQ61</accession>
<dbReference type="AlphaFoldDB" id="M2LQ61"/>
<proteinExistence type="predicted"/>
<gene>
    <name evidence="1" type="ORF">BAUCODRAFT_148129</name>
</gene>
<dbReference type="KEGG" id="bcom:BAUCODRAFT_148129"/>
<evidence type="ECO:0000313" key="2">
    <source>
        <dbReference type="Proteomes" id="UP000011761"/>
    </source>
</evidence>
<dbReference type="GeneID" id="19108826"/>
<organism evidence="1 2">
    <name type="scientific">Baudoinia panamericana (strain UAMH 10762)</name>
    <name type="common">Angels' share fungus</name>
    <name type="synonym">Baudoinia compniacensis (strain UAMH 10762)</name>
    <dbReference type="NCBI Taxonomy" id="717646"/>
    <lineage>
        <taxon>Eukaryota</taxon>
        <taxon>Fungi</taxon>
        <taxon>Dikarya</taxon>
        <taxon>Ascomycota</taxon>
        <taxon>Pezizomycotina</taxon>
        <taxon>Dothideomycetes</taxon>
        <taxon>Dothideomycetidae</taxon>
        <taxon>Mycosphaerellales</taxon>
        <taxon>Teratosphaeriaceae</taxon>
        <taxon>Baudoinia</taxon>
    </lineage>
</organism>
<dbReference type="eggNOG" id="ENOG502SSS1">
    <property type="taxonomic scope" value="Eukaryota"/>
</dbReference>
<evidence type="ECO:0000313" key="1">
    <source>
        <dbReference type="EMBL" id="EMC96532.1"/>
    </source>
</evidence>
<dbReference type="EMBL" id="KB445555">
    <property type="protein sequence ID" value="EMC96532.1"/>
    <property type="molecule type" value="Genomic_DNA"/>
</dbReference>
<dbReference type="OrthoDB" id="47059at2759"/>
<dbReference type="RefSeq" id="XP_007676560.1">
    <property type="nucleotide sequence ID" value="XM_007678370.1"/>
</dbReference>